<dbReference type="PANTHER" id="PTHR14097">
    <property type="entry name" value="OXIDOREDUCTASE HTATIP2"/>
    <property type="match status" value="1"/>
</dbReference>
<proteinExistence type="predicted"/>
<dbReference type="InterPro" id="IPR036291">
    <property type="entry name" value="NAD(P)-bd_dom_sf"/>
</dbReference>
<dbReference type="OrthoDB" id="9798632at2"/>
<evidence type="ECO:0000313" key="3">
    <source>
        <dbReference type="Proteomes" id="UP000050416"/>
    </source>
</evidence>
<dbReference type="AlphaFoldDB" id="A0A0P8D102"/>
<comment type="caution">
    <text evidence="2">The sequence shown here is derived from an EMBL/GenBank/DDBJ whole genome shotgun (WGS) entry which is preliminary data.</text>
</comment>
<dbReference type="InterPro" id="IPR016040">
    <property type="entry name" value="NAD(P)-bd_dom"/>
</dbReference>
<name>A0A0P8D102_9GAMM</name>
<protein>
    <submittedName>
        <fullName evidence="2">Putative nucleoside-diphosphate-sugar epimerase</fullName>
    </submittedName>
</protein>
<dbReference type="STRING" id="1305731.GCA_000934705_00261"/>
<gene>
    <name evidence="2" type="ORF">HLUCCX14_06125</name>
</gene>
<dbReference type="Gene3D" id="3.40.50.720">
    <property type="entry name" value="NAD(P)-binding Rossmann-like Domain"/>
    <property type="match status" value="1"/>
</dbReference>
<sequence>MNVLVLGATGLTGRLVVEQLLTRSEVTSVVVPVRRSLGLTSPKLAEYLVDFDALESHSKIFEVDVLVCCLGTTIKKAGSQEAFRKVDYEYALTGARLARQAGASTMILMSAIGASSRSTVFYSRVKGELEDAVRELGFDYLSIYHPSLLLGDRKEHRTGEALGMAVMPLANRALIGPLQKYRAIHAEVVAAAMVNELIKSAGAESSRPTIKVREYDDIQRLAKKS</sequence>
<evidence type="ECO:0000259" key="1">
    <source>
        <dbReference type="Pfam" id="PF13460"/>
    </source>
</evidence>
<accession>A0A0P8D102</accession>
<dbReference type="Proteomes" id="UP000050416">
    <property type="component" value="Unassembled WGS sequence"/>
</dbReference>
<organism evidence="2 3">
    <name type="scientific">Marinobacter excellens HL-55</name>
    <dbReference type="NCBI Taxonomy" id="1305731"/>
    <lineage>
        <taxon>Bacteria</taxon>
        <taxon>Pseudomonadati</taxon>
        <taxon>Pseudomonadota</taxon>
        <taxon>Gammaproteobacteria</taxon>
        <taxon>Pseudomonadales</taxon>
        <taxon>Marinobacteraceae</taxon>
        <taxon>Marinobacter</taxon>
    </lineage>
</organism>
<dbReference type="Pfam" id="PF13460">
    <property type="entry name" value="NAD_binding_10"/>
    <property type="match status" value="1"/>
</dbReference>
<dbReference type="EMBL" id="LJZQ01000006">
    <property type="protein sequence ID" value="KPQ29412.1"/>
    <property type="molecule type" value="Genomic_DNA"/>
</dbReference>
<dbReference type="PATRIC" id="fig|1305731.5.peg.2732"/>
<dbReference type="PANTHER" id="PTHR14097:SF7">
    <property type="entry name" value="OXIDOREDUCTASE HTATIP2"/>
    <property type="match status" value="1"/>
</dbReference>
<evidence type="ECO:0000313" key="2">
    <source>
        <dbReference type="EMBL" id="KPQ29412.1"/>
    </source>
</evidence>
<feature type="domain" description="NAD(P)-binding" evidence="1">
    <location>
        <begin position="7"/>
        <end position="159"/>
    </location>
</feature>
<reference evidence="2 3" key="1">
    <citation type="submission" date="2015-09" db="EMBL/GenBank/DDBJ databases">
        <title>Identification and resolution of microdiversity through metagenomic sequencing of parallel consortia.</title>
        <authorList>
            <person name="Nelson W.C."/>
            <person name="Romine M.F."/>
            <person name="Lindemann S.R."/>
        </authorList>
    </citation>
    <scope>NUCLEOTIDE SEQUENCE [LARGE SCALE GENOMIC DNA]</scope>
    <source>
        <strain evidence="2">HL-55</strain>
    </source>
</reference>
<dbReference type="SUPFAM" id="SSF51735">
    <property type="entry name" value="NAD(P)-binding Rossmann-fold domains"/>
    <property type="match status" value="1"/>
</dbReference>